<protein>
    <submittedName>
        <fullName evidence="1">Uncharacterized protein</fullName>
    </submittedName>
</protein>
<organism evidence="1 2">
    <name type="scientific">Pluteus cervinus</name>
    <dbReference type="NCBI Taxonomy" id="181527"/>
    <lineage>
        <taxon>Eukaryota</taxon>
        <taxon>Fungi</taxon>
        <taxon>Dikarya</taxon>
        <taxon>Basidiomycota</taxon>
        <taxon>Agaricomycotina</taxon>
        <taxon>Agaricomycetes</taxon>
        <taxon>Agaricomycetidae</taxon>
        <taxon>Agaricales</taxon>
        <taxon>Pluteineae</taxon>
        <taxon>Pluteaceae</taxon>
        <taxon>Pluteus</taxon>
    </lineage>
</organism>
<proteinExistence type="predicted"/>
<evidence type="ECO:0000313" key="1">
    <source>
        <dbReference type="EMBL" id="TFK63370.1"/>
    </source>
</evidence>
<evidence type="ECO:0000313" key="2">
    <source>
        <dbReference type="Proteomes" id="UP000308600"/>
    </source>
</evidence>
<gene>
    <name evidence="1" type="ORF">BDN72DRAFT_963962</name>
</gene>
<reference evidence="1 2" key="1">
    <citation type="journal article" date="2019" name="Nat. Ecol. Evol.">
        <title>Megaphylogeny resolves global patterns of mushroom evolution.</title>
        <authorList>
            <person name="Varga T."/>
            <person name="Krizsan K."/>
            <person name="Foldi C."/>
            <person name="Dima B."/>
            <person name="Sanchez-Garcia M."/>
            <person name="Sanchez-Ramirez S."/>
            <person name="Szollosi G.J."/>
            <person name="Szarkandi J.G."/>
            <person name="Papp V."/>
            <person name="Albert L."/>
            <person name="Andreopoulos W."/>
            <person name="Angelini C."/>
            <person name="Antonin V."/>
            <person name="Barry K.W."/>
            <person name="Bougher N.L."/>
            <person name="Buchanan P."/>
            <person name="Buyck B."/>
            <person name="Bense V."/>
            <person name="Catcheside P."/>
            <person name="Chovatia M."/>
            <person name="Cooper J."/>
            <person name="Damon W."/>
            <person name="Desjardin D."/>
            <person name="Finy P."/>
            <person name="Geml J."/>
            <person name="Haridas S."/>
            <person name="Hughes K."/>
            <person name="Justo A."/>
            <person name="Karasinski D."/>
            <person name="Kautmanova I."/>
            <person name="Kiss B."/>
            <person name="Kocsube S."/>
            <person name="Kotiranta H."/>
            <person name="LaButti K.M."/>
            <person name="Lechner B.E."/>
            <person name="Liimatainen K."/>
            <person name="Lipzen A."/>
            <person name="Lukacs Z."/>
            <person name="Mihaltcheva S."/>
            <person name="Morgado L.N."/>
            <person name="Niskanen T."/>
            <person name="Noordeloos M.E."/>
            <person name="Ohm R.A."/>
            <person name="Ortiz-Santana B."/>
            <person name="Ovrebo C."/>
            <person name="Racz N."/>
            <person name="Riley R."/>
            <person name="Savchenko A."/>
            <person name="Shiryaev A."/>
            <person name="Soop K."/>
            <person name="Spirin V."/>
            <person name="Szebenyi C."/>
            <person name="Tomsovsky M."/>
            <person name="Tulloss R.E."/>
            <person name="Uehling J."/>
            <person name="Grigoriev I.V."/>
            <person name="Vagvolgyi C."/>
            <person name="Papp T."/>
            <person name="Martin F.M."/>
            <person name="Miettinen O."/>
            <person name="Hibbett D.S."/>
            <person name="Nagy L.G."/>
        </authorList>
    </citation>
    <scope>NUCLEOTIDE SEQUENCE [LARGE SCALE GENOMIC DNA]</scope>
    <source>
        <strain evidence="1 2">NL-1719</strain>
    </source>
</reference>
<dbReference type="EMBL" id="ML208526">
    <property type="protein sequence ID" value="TFK63370.1"/>
    <property type="molecule type" value="Genomic_DNA"/>
</dbReference>
<keyword evidence="2" id="KW-1185">Reference proteome</keyword>
<dbReference type="Proteomes" id="UP000308600">
    <property type="component" value="Unassembled WGS sequence"/>
</dbReference>
<name>A0ACD3ACA6_9AGAR</name>
<sequence>MSLDYPIVNLLHTEAKSIRLTQYFTLASSTLYLYDLLLTIHLEVDLLWPSKWTFIKVAYLLQRYLPLVDMVVVTIMYDSPLPIPGLYCFSIGIIGTGVSYPGWVLLTVYDLGLLVLITTRAFRAYNSSHDLHQKTLSQVVYRDGVLYYLYLVGLSAINIVLNLMIPTHLPNLLITSLERVLYSILTSHVVLHIREQAYRTQVVMTSPDSVDGNAEAEFRRSEI</sequence>
<accession>A0ACD3ACA6</accession>